<reference evidence="7" key="1">
    <citation type="submission" date="2021-08" db="EMBL/GenBank/DDBJ databases">
        <title>WGS assembly of Ceratopteris richardii.</title>
        <authorList>
            <person name="Marchant D.B."/>
            <person name="Chen G."/>
            <person name="Jenkins J."/>
            <person name="Shu S."/>
            <person name="Leebens-Mack J."/>
            <person name="Grimwood J."/>
            <person name="Schmutz J."/>
            <person name="Soltis P."/>
            <person name="Soltis D."/>
            <person name="Chen Z.-H."/>
        </authorList>
    </citation>
    <scope>NUCLEOTIDE SEQUENCE</scope>
    <source>
        <strain evidence="7">Whitten #5841</strain>
        <tissue evidence="7">Leaf</tissue>
    </source>
</reference>
<accession>A0A8T2TWH5</accession>
<sequence length="538" mass="59304">MTYNSVKIPKASLLTCLKCPLCSNLVHEATTISECLHTFCKDCIYRELDEEENDSCPICNVHLGCSPLEKLRPDRQLDDVCAKIFPAKPKKRKVIDEDADNDSPIPAKRKERSLSSLGIGVPPAANPGFVKRKTKSVTRRASTVISKETSTDIDSEGKHSDALKHEVNSESETPEKGCAHDTSSATQIDPHLEAEVHMKKEDLVDEDEVITNTKFSQKLDHLSSSRKSTSHVHEHSSGEEAGKRQSSSGQDNCKGSTVAVCKGQGPVQSDERKSANDEKHDSKDRKFPASFAVVRERTGKGAKKRSALAKLADIAVGQAVKERDPHMFHVPRAPRGRGALENPKTVATGEKPNEALQEKSSSPAVVAMPQGRAPQSLFKSSTAVEKLPTMGHISFQERESAPDTIAASSSKQNEHNAGFWFVLQAADNHRNNVGAFPQLSSRYLRIKDGKLPLSVVKKYLVKKLQLNNEHEVEITCRGQPVVPSLPLESIRSIWFSTMPPLASMKEIYNAEPTSRRESYSTAEDFLMVLTYGRHRSPT</sequence>
<evidence type="ECO:0000256" key="2">
    <source>
        <dbReference type="ARBA" id="ARBA00022771"/>
    </source>
</evidence>
<evidence type="ECO:0000256" key="1">
    <source>
        <dbReference type="ARBA" id="ARBA00022723"/>
    </source>
</evidence>
<keyword evidence="2 4" id="KW-0863">Zinc-finger</keyword>
<feature type="region of interest" description="Disordered" evidence="5">
    <location>
        <begin position="218"/>
        <end position="291"/>
    </location>
</feature>
<evidence type="ECO:0000256" key="4">
    <source>
        <dbReference type="PROSITE-ProRule" id="PRU00175"/>
    </source>
</evidence>
<evidence type="ECO:0000259" key="6">
    <source>
        <dbReference type="PROSITE" id="PS50089"/>
    </source>
</evidence>
<protein>
    <recommendedName>
        <fullName evidence="6">RING-type domain-containing protein</fullName>
    </recommendedName>
</protein>
<feature type="region of interest" description="Disordered" evidence="5">
    <location>
        <begin position="328"/>
        <end position="372"/>
    </location>
</feature>
<feature type="domain" description="RING-type" evidence="6">
    <location>
        <begin position="19"/>
        <end position="60"/>
    </location>
</feature>
<dbReference type="PANTHER" id="PTHR46293:SF1">
    <property type="entry name" value="OS03G0632800 PROTEIN"/>
    <property type="match status" value="1"/>
</dbReference>
<comment type="caution">
    <text evidence="7">The sequence shown here is derived from an EMBL/GenBank/DDBJ whole genome shotgun (WGS) entry which is preliminary data.</text>
</comment>
<keyword evidence="3" id="KW-0862">Zinc</keyword>
<dbReference type="GO" id="GO:0008270">
    <property type="term" value="F:zinc ion binding"/>
    <property type="evidence" value="ECO:0007669"/>
    <property type="project" value="UniProtKB-KW"/>
</dbReference>
<name>A0A8T2TWH5_CERRI</name>
<dbReference type="PROSITE" id="PS50089">
    <property type="entry name" value="ZF_RING_2"/>
    <property type="match status" value="1"/>
</dbReference>
<dbReference type="SMART" id="SM00184">
    <property type="entry name" value="RING"/>
    <property type="match status" value="1"/>
</dbReference>
<evidence type="ECO:0000313" key="7">
    <source>
        <dbReference type="EMBL" id="KAH7426630.1"/>
    </source>
</evidence>
<evidence type="ECO:0000256" key="3">
    <source>
        <dbReference type="ARBA" id="ARBA00022833"/>
    </source>
</evidence>
<dbReference type="SUPFAM" id="SSF57850">
    <property type="entry name" value="RING/U-box"/>
    <property type="match status" value="1"/>
</dbReference>
<feature type="compositionally biased region" description="Basic and acidic residues" evidence="5">
    <location>
        <begin position="269"/>
        <end position="287"/>
    </location>
</feature>
<dbReference type="EMBL" id="CM035415">
    <property type="protein sequence ID" value="KAH7426630.1"/>
    <property type="molecule type" value="Genomic_DNA"/>
</dbReference>
<dbReference type="OMA" id="SAKEYMM"/>
<keyword evidence="1" id="KW-0479">Metal-binding</keyword>
<feature type="compositionally biased region" description="Polar residues" evidence="5">
    <location>
        <begin position="244"/>
        <end position="255"/>
    </location>
</feature>
<proteinExistence type="predicted"/>
<dbReference type="OrthoDB" id="1305878at2759"/>
<evidence type="ECO:0000256" key="5">
    <source>
        <dbReference type="SAM" id="MobiDB-lite"/>
    </source>
</evidence>
<feature type="compositionally biased region" description="Basic and acidic residues" evidence="5">
    <location>
        <begin position="155"/>
        <end position="179"/>
    </location>
</feature>
<dbReference type="Gene3D" id="3.10.20.90">
    <property type="entry name" value="Phosphatidylinositol 3-kinase Catalytic Subunit, Chain A, domain 1"/>
    <property type="match status" value="1"/>
</dbReference>
<keyword evidence="8" id="KW-1185">Reference proteome</keyword>
<dbReference type="InterPro" id="IPR013083">
    <property type="entry name" value="Znf_RING/FYVE/PHD"/>
</dbReference>
<dbReference type="InterPro" id="IPR044807">
    <property type="entry name" value="DRIP1-like"/>
</dbReference>
<feature type="compositionally biased region" description="Polar residues" evidence="5">
    <location>
        <begin position="139"/>
        <end position="148"/>
    </location>
</feature>
<dbReference type="InterPro" id="IPR017907">
    <property type="entry name" value="Znf_RING_CS"/>
</dbReference>
<dbReference type="PANTHER" id="PTHR46293">
    <property type="entry name" value="E3 UBIQUITIN PROTEIN LIGASE DRIP1"/>
    <property type="match status" value="1"/>
</dbReference>
<dbReference type="GO" id="GO:0004842">
    <property type="term" value="F:ubiquitin-protein transferase activity"/>
    <property type="evidence" value="ECO:0007669"/>
    <property type="project" value="InterPro"/>
</dbReference>
<dbReference type="InterPro" id="IPR001841">
    <property type="entry name" value="Znf_RING"/>
</dbReference>
<dbReference type="PROSITE" id="PS00518">
    <property type="entry name" value="ZF_RING_1"/>
    <property type="match status" value="1"/>
</dbReference>
<feature type="compositionally biased region" description="Basic and acidic residues" evidence="5">
    <location>
        <begin position="231"/>
        <end position="243"/>
    </location>
</feature>
<dbReference type="Proteomes" id="UP000825935">
    <property type="component" value="Chromosome 10"/>
</dbReference>
<organism evidence="7 8">
    <name type="scientific">Ceratopteris richardii</name>
    <name type="common">Triangle waterfern</name>
    <dbReference type="NCBI Taxonomy" id="49495"/>
    <lineage>
        <taxon>Eukaryota</taxon>
        <taxon>Viridiplantae</taxon>
        <taxon>Streptophyta</taxon>
        <taxon>Embryophyta</taxon>
        <taxon>Tracheophyta</taxon>
        <taxon>Polypodiopsida</taxon>
        <taxon>Polypodiidae</taxon>
        <taxon>Polypodiales</taxon>
        <taxon>Pteridineae</taxon>
        <taxon>Pteridaceae</taxon>
        <taxon>Parkerioideae</taxon>
        <taxon>Ceratopteris</taxon>
    </lineage>
</organism>
<dbReference type="AlphaFoldDB" id="A0A8T2TWH5"/>
<dbReference type="Pfam" id="PF13923">
    <property type="entry name" value="zf-C3HC4_2"/>
    <property type="match status" value="1"/>
</dbReference>
<dbReference type="Gene3D" id="3.30.40.10">
    <property type="entry name" value="Zinc/RING finger domain, C3HC4 (zinc finger)"/>
    <property type="match status" value="1"/>
</dbReference>
<gene>
    <name evidence="7" type="ORF">KP509_10G009300</name>
</gene>
<feature type="region of interest" description="Disordered" evidence="5">
    <location>
        <begin position="93"/>
        <end position="190"/>
    </location>
</feature>
<dbReference type="CDD" id="cd16525">
    <property type="entry name" value="RING-HC_PCGF"/>
    <property type="match status" value="1"/>
</dbReference>
<evidence type="ECO:0000313" key="8">
    <source>
        <dbReference type="Proteomes" id="UP000825935"/>
    </source>
</evidence>